<comment type="caution">
    <text evidence="1">The sequence shown here is derived from an EMBL/GenBank/DDBJ whole genome shotgun (WGS) entry which is preliminary data.</text>
</comment>
<dbReference type="RefSeq" id="WP_164035219.1">
    <property type="nucleotide sequence ID" value="NZ_JAAGNZ010000001.1"/>
</dbReference>
<name>A0A6M0ICJ0_9BACT</name>
<dbReference type="AlphaFoldDB" id="A0A6M0ICJ0"/>
<evidence type="ECO:0000313" key="1">
    <source>
        <dbReference type="EMBL" id="NEU65924.1"/>
    </source>
</evidence>
<dbReference type="Proteomes" id="UP000477386">
    <property type="component" value="Unassembled WGS sequence"/>
</dbReference>
<organism evidence="1 2">
    <name type="scientific">Spirosoma agri</name>
    <dbReference type="NCBI Taxonomy" id="1987381"/>
    <lineage>
        <taxon>Bacteria</taxon>
        <taxon>Pseudomonadati</taxon>
        <taxon>Bacteroidota</taxon>
        <taxon>Cytophagia</taxon>
        <taxon>Cytophagales</taxon>
        <taxon>Cytophagaceae</taxon>
        <taxon>Spirosoma</taxon>
    </lineage>
</organism>
<keyword evidence="2" id="KW-1185">Reference proteome</keyword>
<reference evidence="1 2" key="1">
    <citation type="submission" date="2020-02" db="EMBL/GenBank/DDBJ databases">
        <title>Draft genome sequence of two Spirosoma agri KCTC 52727 and Spirosoma terrae KCTC 52035.</title>
        <authorList>
            <person name="Rojas J."/>
            <person name="Ambika Manirajan B."/>
            <person name="Ratering S."/>
            <person name="Suarez C."/>
            <person name="Schnell S."/>
        </authorList>
    </citation>
    <scope>NUCLEOTIDE SEQUENCE [LARGE SCALE GENOMIC DNA]</scope>
    <source>
        <strain evidence="1 2">KCTC 52727</strain>
    </source>
</reference>
<gene>
    <name evidence="1" type="ORF">GK091_03455</name>
</gene>
<evidence type="ECO:0000313" key="2">
    <source>
        <dbReference type="Proteomes" id="UP000477386"/>
    </source>
</evidence>
<proteinExistence type="predicted"/>
<accession>A0A6M0ICJ0</accession>
<dbReference type="EMBL" id="JAAGNZ010000001">
    <property type="protein sequence ID" value="NEU65924.1"/>
    <property type="molecule type" value="Genomic_DNA"/>
</dbReference>
<sequence length="58" mass="6966">MAERSQPLQDDDSGSEEDFYRMLEEYTQQVRQRYRIPIRLNLPRTSGKKAGKRYVETK</sequence>
<protein>
    <submittedName>
        <fullName evidence="1">Uncharacterized protein</fullName>
    </submittedName>
</protein>